<keyword evidence="4 7" id="KW-0812">Transmembrane</keyword>
<accession>A0A419AWY3</accession>
<comment type="caution">
    <text evidence="10">The sequence shown here is derived from an EMBL/GenBank/DDBJ whole genome shotgun (WGS) entry which is preliminary data.</text>
</comment>
<feature type="transmembrane region" description="Helical" evidence="7">
    <location>
        <begin position="267"/>
        <end position="288"/>
    </location>
</feature>
<keyword evidence="3" id="KW-1003">Cell membrane</keyword>
<dbReference type="InterPro" id="IPR003838">
    <property type="entry name" value="ABC3_permease_C"/>
</dbReference>
<dbReference type="Pfam" id="PF02687">
    <property type="entry name" value="FtsX"/>
    <property type="match status" value="1"/>
</dbReference>
<dbReference type="InterPro" id="IPR025857">
    <property type="entry name" value="MacB_PCD"/>
</dbReference>
<feature type="domain" description="ABC3 transporter permease C-terminal" evidence="8">
    <location>
        <begin position="272"/>
        <end position="396"/>
    </location>
</feature>
<feature type="transmembrane region" description="Helical" evidence="7">
    <location>
        <begin position="20"/>
        <end position="43"/>
    </location>
</feature>
<dbReference type="GO" id="GO:0044874">
    <property type="term" value="P:lipoprotein localization to outer membrane"/>
    <property type="evidence" value="ECO:0007669"/>
    <property type="project" value="TreeGrafter"/>
</dbReference>
<dbReference type="PANTHER" id="PTHR30489">
    <property type="entry name" value="LIPOPROTEIN-RELEASING SYSTEM TRANSMEMBRANE PROTEIN LOLE"/>
    <property type="match status" value="1"/>
</dbReference>
<dbReference type="Pfam" id="PF12704">
    <property type="entry name" value="MacB_PCD"/>
    <property type="match status" value="1"/>
</dbReference>
<proteinExistence type="inferred from homology"/>
<evidence type="ECO:0000256" key="4">
    <source>
        <dbReference type="ARBA" id="ARBA00022692"/>
    </source>
</evidence>
<gene>
    <name evidence="10" type="ORF">D5071_09970</name>
</gene>
<evidence type="ECO:0000313" key="10">
    <source>
        <dbReference type="EMBL" id="RJL51732.1"/>
    </source>
</evidence>
<dbReference type="AlphaFoldDB" id="A0A419AWY3"/>
<protein>
    <submittedName>
        <fullName evidence="10">ABC transporter permease</fullName>
    </submittedName>
</protein>
<evidence type="ECO:0000313" key="11">
    <source>
        <dbReference type="Proteomes" id="UP000283655"/>
    </source>
</evidence>
<feature type="transmembrane region" description="Helical" evidence="7">
    <location>
        <begin position="369"/>
        <end position="390"/>
    </location>
</feature>
<comment type="subcellular location">
    <subcellularLocation>
        <location evidence="1">Cell membrane</location>
        <topology evidence="1">Multi-pass membrane protein</topology>
    </subcellularLocation>
</comment>
<comment type="similarity">
    <text evidence="2">Belongs to the ABC-4 integral membrane protein family. LolC/E subfamily.</text>
</comment>
<feature type="domain" description="MacB-like periplasmic core" evidence="9">
    <location>
        <begin position="18"/>
        <end position="238"/>
    </location>
</feature>
<keyword evidence="6 7" id="KW-0472">Membrane</keyword>
<dbReference type="GO" id="GO:0098797">
    <property type="term" value="C:plasma membrane protein complex"/>
    <property type="evidence" value="ECO:0007669"/>
    <property type="project" value="TreeGrafter"/>
</dbReference>
<dbReference type="EMBL" id="QZDH01000020">
    <property type="protein sequence ID" value="RJL51732.1"/>
    <property type="molecule type" value="Genomic_DNA"/>
</dbReference>
<keyword evidence="5 7" id="KW-1133">Transmembrane helix</keyword>
<evidence type="ECO:0000259" key="8">
    <source>
        <dbReference type="Pfam" id="PF02687"/>
    </source>
</evidence>
<evidence type="ECO:0000256" key="3">
    <source>
        <dbReference type="ARBA" id="ARBA00022475"/>
    </source>
</evidence>
<dbReference type="Proteomes" id="UP000283655">
    <property type="component" value="Unassembled WGS sequence"/>
</dbReference>
<evidence type="ECO:0000256" key="5">
    <source>
        <dbReference type="ARBA" id="ARBA00022989"/>
    </source>
</evidence>
<evidence type="ECO:0000256" key="2">
    <source>
        <dbReference type="ARBA" id="ARBA00005236"/>
    </source>
</evidence>
<dbReference type="PANTHER" id="PTHR30489:SF0">
    <property type="entry name" value="LIPOPROTEIN-RELEASING SYSTEM TRANSMEMBRANE PROTEIN LOLE"/>
    <property type="match status" value="1"/>
</dbReference>
<dbReference type="RefSeq" id="WP_119873618.1">
    <property type="nucleotide sequence ID" value="NZ_QZDH01000020.1"/>
</dbReference>
<organism evidence="10 11">
    <name type="scientific">Pectobacterium carotovorum</name>
    <name type="common">Erwinia carotovora</name>
    <dbReference type="NCBI Taxonomy" id="554"/>
    <lineage>
        <taxon>Bacteria</taxon>
        <taxon>Pseudomonadati</taxon>
        <taxon>Pseudomonadota</taxon>
        <taxon>Gammaproteobacteria</taxon>
        <taxon>Enterobacterales</taxon>
        <taxon>Pectobacteriaceae</taxon>
        <taxon>Pectobacterium</taxon>
    </lineage>
</organism>
<name>A0A419AWY3_PECCA</name>
<reference evidence="10 11" key="1">
    <citation type="submission" date="2018-09" db="EMBL/GenBank/DDBJ databases">
        <title>Phylogenetic diversity of Pectobacterium and Dickeya strains causing blackleg disease of potato in Morocco.</title>
        <authorList>
            <person name="Oulghazi S."/>
            <person name="Moumni M."/>
            <person name="Faure D."/>
        </authorList>
    </citation>
    <scope>NUCLEOTIDE SEQUENCE [LARGE SCALE GENOMIC DNA]</scope>
    <source>
        <strain evidence="10 11">S1.15.11.2D</strain>
    </source>
</reference>
<evidence type="ECO:0000256" key="1">
    <source>
        <dbReference type="ARBA" id="ARBA00004651"/>
    </source>
</evidence>
<evidence type="ECO:0000259" key="9">
    <source>
        <dbReference type="Pfam" id="PF12704"/>
    </source>
</evidence>
<evidence type="ECO:0000256" key="6">
    <source>
        <dbReference type="ARBA" id="ARBA00023136"/>
    </source>
</evidence>
<dbReference type="InterPro" id="IPR051447">
    <property type="entry name" value="Lipoprotein-release_system"/>
</dbReference>
<evidence type="ECO:0000256" key="7">
    <source>
        <dbReference type="SAM" id="Phobius"/>
    </source>
</evidence>
<sequence length="404" mass="44117">MTTALLALRNVFRNKRRTAIIFLSISAAMSAMIVFGGFINYTFEGLRESTIRTQLGHFQIAKRGYFEQGASQSRELLISSPQQLEATLETTPHISTISRRLTGSGLITVGQATLSAKLIGVMPERDEEFSNYEIVVEGRQIEQGHDDECVMGSQLAKGLAAKVGDTATILSSSFDDAINAVDCTIVGIVRTPAKEYDKVYVKMNLAHLQRLLDTEKIEYLVLLLDDTKSLSAVASTLDTIIGSEYEYKEWTQLAEFYQGVVNLYTSIFKLSFIVLSVIVILSITNTMSMSVFERFREIGTLRAIGQTRLSIIGLFISEGIIIGILGGIIGVVAGTGFSEIINLSGGIAIPAPPGMSNGYTAHINIDFSVVFYSFMMSMITATISSLYPAIIAARKDIVEALTHI</sequence>
<feature type="transmembrane region" description="Helical" evidence="7">
    <location>
        <begin position="309"/>
        <end position="333"/>
    </location>
</feature>